<evidence type="ECO:0000256" key="1">
    <source>
        <dbReference type="SAM" id="MobiDB-lite"/>
    </source>
</evidence>
<proteinExistence type="predicted"/>
<organism evidence="2 3">
    <name type="scientific">Pendulispora albinea</name>
    <dbReference type="NCBI Taxonomy" id="2741071"/>
    <lineage>
        <taxon>Bacteria</taxon>
        <taxon>Pseudomonadati</taxon>
        <taxon>Myxococcota</taxon>
        <taxon>Myxococcia</taxon>
        <taxon>Myxococcales</taxon>
        <taxon>Sorangiineae</taxon>
        <taxon>Pendulisporaceae</taxon>
        <taxon>Pendulispora</taxon>
    </lineage>
</organism>
<dbReference type="EMBL" id="CP089984">
    <property type="protein sequence ID" value="WXB19145.1"/>
    <property type="molecule type" value="Genomic_DNA"/>
</dbReference>
<feature type="region of interest" description="Disordered" evidence="1">
    <location>
        <begin position="119"/>
        <end position="148"/>
    </location>
</feature>
<evidence type="ECO:0000313" key="2">
    <source>
        <dbReference type="EMBL" id="WXB19145.1"/>
    </source>
</evidence>
<accession>A0ABZ2M9F5</accession>
<gene>
    <name evidence="2" type="ORF">LZC94_18140</name>
</gene>
<evidence type="ECO:0000313" key="3">
    <source>
        <dbReference type="Proteomes" id="UP001370348"/>
    </source>
</evidence>
<name>A0ABZ2M9F5_9BACT</name>
<keyword evidence="3" id="KW-1185">Reference proteome</keyword>
<protein>
    <submittedName>
        <fullName evidence="2">Uncharacterized protein</fullName>
    </submittedName>
</protein>
<sequence length="335" mass="34329">MSAGLIILLLVPPGEMQAPLVSGIVSAAGRSLGADARVLVDPVAPVPDEDAVALGDRLHASGVVTLRWLDGGRVALHAHWAGQAGWTDRYFAFNEGDLAEERGRTIGFTLASMVQTEFPSRAPPARAPSPAAVKAPEKSEAAPARGPRAGRFSMEARALVDVAAHATTLGGVLRGAFRVVPLLSLTGAAGFRTGSVGETSGQLRAFSLAAGLRVRIFSSSSGAGGAGAAGGAAAAAGAGEDRGYEVALLGEWVSSWETLSRTSNALQETQHEGRWVPGAHVQLGGAWFVAPRVALVAGLGAHIDFGSTDVVVNGRTVTTLSPYHGVAELGIRVHF</sequence>
<dbReference type="RefSeq" id="WP_394828770.1">
    <property type="nucleotide sequence ID" value="NZ_CP089984.1"/>
</dbReference>
<dbReference type="Proteomes" id="UP001370348">
    <property type="component" value="Chromosome"/>
</dbReference>
<reference evidence="2 3" key="1">
    <citation type="submission" date="2021-12" db="EMBL/GenBank/DDBJ databases">
        <title>Discovery of the Pendulisporaceae a myxobacterial family with distinct sporulation behavior and unique specialized metabolism.</title>
        <authorList>
            <person name="Garcia R."/>
            <person name="Popoff A."/>
            <person name="Bader C.D."/>
            <person name="Loehr J."/>
            <person name="Walesch S."/>
            <person name="Walt C."/>
            <person name="Boldt J."/>
            <person name="Bunk B."/>
            <person name="Haeckl F.J.F.P.J."/>
            <person name="Gunesch A.P."/>
            <person name="Birkelbach J."/>
            <person name="Nuebel U."/>
            <person name="Pietschmann T."/>
            <person name="Bach T."/>
            <person name="Mueller R."/>
        </authorList>
    </citation>
    <scope>NUCLEOTIDE SEQUENCE [LARGE SCALE GENOMIC DNA]</scope>
    <source>
        <strain evidence="2 3">MSr11954</strain>
    </source>
</reference>